<reference evidence="1 2" key="1">
    <citation type="journal article" date="2013" name="Environ. Microbiol.">
        <title>Complete genome, catabolic sub-proteomes and key-metabolites of Desulfobacula toluolica Tol2, a marine, aromatic compound-degrading, sulfate-reducing bacterium.</title>
        <authorList>
            <person name="Wohlbrand L."/>
            <person name="Jacob J.H."/>
            <person name="Kube M."/>
            <person name="Mussmann M."/>
            <person name="Jarling R."/>
            <person name="Beck A."/>
            <person name="Amann R."/>
            <person name="Wilkes H."/>
            <person name="Reinhardt R."/>
            <person name="Rabus R."/>
        </authorList>
    </citation>
    <scope>NUCLEOTIDE SEQUENCE [LARGE SCALE GENOMIC DNA]</scope>
    <source>
        <strain evidence="2">DSM 7467 / Tol2</strain>
    </source>
</reference>
<dbReference type="InterPro" id="IPR029069">
    <property type="entry name" value="HotDog_dom_sf"/>
</dbReference>
<keyword evidence="2" id="KW-1185">Reference proteome</keyword>
<evidence type="ECO:0000313" key="2">
    <source>
        <dbReference type="Proteomes" id="UP000007347"/>
    </source>
</evidence>
<accession>K0NBT8</accession>
<protein>
    <submittedName>
        <fullName evidence="1">Uncharacterized protein</fullName>
    </submittedName>
</protein>
<dbReference type="EMBL" id="FO203503">
    <property type="protein sequence ID" value="CCK81879.1"/>
    <property type="molecule type" value="Genomic_DNA"/>
</dbReference>
<dbReference type="HOGENOM" id="CLU_2537148_0_0_7"/>
<gene>
    <name evidence="1" type="ordered locus">TOL2_C37220</name>
</gene>
<sequence length="83" mass="9957">MSGNKKYIRKHIKKEEWFMGKIAAGTKILCRVNRTLDAEAEVVELRPTKNLERFLFVYKNRAYNQRDQQVIEYQTTMMVTKKE</sequence>
<dbReference type="Proteomes" id="UP000007347">
    <property type="component" value="Chromosome"/>
</dbReference>
<dbReference type="Gene3D" id="3.10.129.10">
    <property type="entry name" value="Hotdog Thioesterase"/>
    <property type="match status" value="1"/>
</dbReference>
<name>K0NBT8_DESTT</name>
<dbReference type="AlphaFoldDB" id="K0NBT8"/>
<dbReference type="PATRIC" id="fig|651182.5.peg.4379"/>
<evidence type="ECO:0000313" key="1">
    <source>
        <dbReference type="EMBL" id="CCK81879.1"/>
    </source>
</evidence>
<proteinExistence type="predicted"/>
<dbReference type="STRING" id="651182.TOL2_C37220"/>
<organism evidence="1 2">
    <name type="scientific">Desulfobacula toluolica (strain DSM 7467 / Tol2)</name>
    <dbReference type="NCBI Taxonomy" id="651182"/>
    <lineage>
        <taxon>Bacteria</taxon>
        <taxon>Pseudomonadati</taxon>
        <taxon>Thermodesulfobacteriota</taxon>
        <taxon>Desulfobacteria</taxon>
        <taxon>Desulfobacterales</taxon>
        <taxon>Desulfobacteraceae</taxon>
        <taxon>Desulfobacula</taxon>
    </lineage>
</organism>
<dbReference type="SUPFAM" id="SSF54637">
    <property type="entry name" value="Thioesterase/thiol ester dehydrase-isomerase"/>
    <property type="match status" value="1"/>
</dbReference>
<dbReference type="KEGG" id="dto:TOL2_C37220"/>